<dbReference type="AlphaFoldDB" id="A0A1C4DPB8"/>
<name>A0A1C4DPB8_9GAMM</name>
<evidence type="ECO:0000313" key="2">
    <source>
        <dbReference type="Proteomes" id="UP000199670"/>
    </source>
</evidence>
<organism evidence="1 2">
    <name type="scientific">Gilliamella bombicola</name>
    <dbReference type="NCBI Taxonomy" id="1798182"/>
    <lineage>
        <taxon>Bacteria</taxon>
        <taxon>Pseudomonadati</taxon>
        <taxon>Pseudomonadota</taxon>
        <taxon>Gammaproteobacteria</taxon>
        <taxon>Orbales</taxon>
        <taxon>Orbaceae</taxon>
        <taxon>Gilliamella</taxon>
    </lineage>
</organism>
<reference evidence="2" key="1">
    <citation type="submission" date="2016-08" db="EMBL/GenBank/DDBJ databases">
        <authorList>
            <person name="Varghese N."/>
            <person name="Submissions Spin"/>
        </authorList>
    </citation>
    <scope>NUCLEOTIDE SEQUENCE [LARGE SCALE GENOMIC DNA]</scope>
    <source>
        <strain evidence="2">R-53248</strain>
    </source>
</reference>
<sequence length="169" mass="19441">MLRILPIVTLFFLVGCGSLNYRTAPLTLDNCQYSNLSGIEFLLNKLPSNIQNYQHVYIAQSRASKHLPSSYAGIKGKLTDQILVRYYPKETFWRAPNLFERASLYDDGYDDLYISKAQKEARDRKAKFVVRQALLQNCQIVYISIDSLAKDRDNPLLIESNDLSIIKQE</sequence>
<protein>
    <submittedName>
        <fullName evidence="1">Uncharacterized protein</fullName>
    </submittedName>
</protein>
<evidence type="ECO:0000313" key="1">
    <source>
        <dbReference type="EMBL" id="SCC33090.1"/>
    </source>
</evidence>
<dbReference type="EMBL" id="FMAQ01000020">
    <property type="protein sequence ID" value="SCC33090.1"/>
    <property type="molecule type" value="Genomic_DNA"/>
</dbReference>
<keyword evidence="2" id="KW-1185">Reference proteome</keyword>
<dbReference type="Proteomes" id="UP000199670">
    <property type="component" value="Unassembled WGS sequence"/>
</dbReference>
<gene>
    <name evidence="1" type="ORF">GA0061081_12015</name>
</gene>
<accession>A0A1C4DPB8</accession>
<proteinExistence type="predicted"/>
<dbReference type="STRING" id="1798182.GA0061081_12015"/>
<dbReference type="PROSITE" id="PS51257">
    <property type="entry name" value="PROKAR_LIPOPROTEIN"/>
    <property type="match status" value="1"/>
</dbReference>
<dbReference type="OrthoDB" id="7065332at2"/>
<dbReference type="RefSeq" id="WP_091350804.1">
    <property type="nucleotide sequence ID" value="NZ_FMAQ01000020.1"/>
</dbReference>